<evidence type="ECO:0000313" key="1">
    <source>
        <dbReference type="EMBL" id="CAG8563537.1"/>
    </source>
</evidence>
<name>A0A9N9FX25_9GLOM</name>
<dbReference type="EMBL" id="CAJVPS010002246">
    <property type="protein sequence ID" value="CAG8563537.1"/>
    <property type="molecule type" value="Genomic_DNA"/>
</dbReference>
<accession>A0A9N9FX25</accession>
<protein>
    <submittedName>
        <fullName evidence="1">554_t:CDS:1</fullName>
    </submittedName>
</protein>
<comment type="caution">
    <text evidence="1">The sequence shown here is derived from an EMBL/GenBank/DDBJ whole genome shotgun (WGS) entry which is preliminary data.</text>
</comment>
<gene>
    <name evidence="1" type="ORF">ALEPTO_LOCUS6465</name>
</gene>
<sequence>MADVKNCLNFCSSRLSNVPNMKEILAGNHGLLIQEMRDEIFSIDKMAAKLLITREILGETRIKD</sequence>
<keyword evidence="2" id="KW-1185">Reference proteome</keyword>
<proteinExistence type="predicted"/>
<reference evidence="1" key="1">
    <citation type="submission" date="2021-06" db="EMBL/GenBank/DDBJ databases">
        <authorList>
            <person name="Kallberg Y."/>
            <person name="Tangrot J."/>
            <person name="Rosling A."/>
        </authorList>
    </citation>
    <scope>NUCLEOTIDE SEQUENCE</scope>
    <source>
        <strain evidence="1">FL130A</strain>
    </source>
</reference>
<dbReference type="AlphaFoldDB" id="A0A9N9FX25"/>
<evidence type="ECO:0000313" key="2">
    <source>
        <dbReference type="Proteomes" id="UP000789508"/>
    </source>
</evidence>
<dbReference type="Proteomes" id="UP000789508">
    <property type="component" value="Unassembled WGS sequence"/>
</dbReference>
<organism evidence="1 2">
    <name type="scientific">Ambispora leptoticha</name>
    <dbReference type="NCBI Taxonomy" id="144679"/>
    <lineage>
        <taxon>Eukaryota</taxon>
        <taxon>Fungi</taxon>
        <taxon>Fungi incertae sedis</taxon>
        <taxon>Mucoromycota</taxon>
        <taxon>Glomeromycotina</taxon>
        <taxon>Glomeromycetes</taxon>
        <taxon>Archaeosporales</taxon>
        <taxon>Ambisporaceae</taxon>
        <taxon>Ambispora</taxon>
    </lineage>
</organism>